<accession>A0A8E2QY51</accession>
<dbReference type="InterPro" id="IPR029028">
    <property type="entry name" value="Alpha/beta_knot_MTases"/>
</dbReference>
<comment type="subunit">
    <text evidence="5">Homodimer.</text>
</comment>
<keyword evidence="2 5" id="KW-0808">Transferase</keyword>
<sequence length="155" mass="18310">MDIKILCFGSLDKDFFIKSFNEYQSRIKNYSKFEVIELKEEFNKEDENNKIINSKAILEKLKSYSEYEIICLNVNSKIISSEELANIIKTNKNFKKAKLLFLIGPSDGFSKELLEQKFTKISLGNITLPYQLFRIILAEQIYRSFKIIKNEKYHK</sequence>
<dbReference type="Proteomes" id="UP000239010">
    <property type="component" value="Unassembled WGS sequence"/>
</dbReference>
<keyword evidence="5" id="KW-0963">Cytoplasm</keyword>
<evidence type="ECO:0000256" key="5">
    <source>
        <dbReference type="HAMAP-Rule" id="MF_00658"/>
    </source>
</evidence>
<dbReference type="PANTHER" id="PTHR33603:SF1">
    <property type="entry name" value="RIBOSOMAL RNA LARGE SUBUNIT METHYLTRANSFERASE H"/>
    <property type="match status" value="1"/>
</dbReference>
<dbReference type="Pfam" id="PF02590">
    <property type="entry name" value="SPOUT_MTase"/>
    <property type="match status" value="1"/>
</dbReference>
<dbReference type="RefSeq" id="WP_104205569.1">
    <property type="nucleotide sequence ID" value="NZ_PHND01000001.1"/>
</dbReference>
<dbReference type="EMBL" id="PHND01000001">
    <property type="protein sequence ID" value="PPE04419.1"/>
    <property type="molecule type" value="Genomic_DNA"/>
</dbReference>
<proteinExistence type="inferred from homology"/>
<dbReference type="HAMAP" id="MF_00658">
    <property type="entry name" value="23SrRNA_methyltr_H"/>
    <property type="match status" value="1"/>
</dbReference>
<gene>
    <name evidence="5 6" type="primary">rlmH</name>
    <name evidence="6" type="ORF">EELLY_v1c00940</name>
</gene>
<evidence type="ECO:0000256" key="2">
    <source>
        <dbReference type="ARBA" id="ARBA00022679"/>
    </source>
</evidence>
<dbReference type="Gene3D" id="3.40.1280.10">
    <property type="match status" value="1"/>
</dbReference>
<keyword evidence="7" id="KW-1185">Reference proteome</keyword>
<evidence type="ECO:0000256" key="4">
    <source>
        <dbReference type="ARBA" id="ARBA00038303"/>
    </source>
</evidence>
<name>A0A8E2QY51_9MOLU</name>
<comment type="function">
    <text evidence="5">Specifically methylates the pseudouridine at position 1915 (m3Psi1915) in 23S rRNA.</text>
</comment>
<keyword evidence="5" id="KW-0698">rRNA processing</keyword>
<organism evidence="6 7">
    <name type="scientific">Entomoplasma ellychniae</name>
    <dbReference type="NCBI Taxonomy" id="2114"/>
    <lineage>
        <taxon>Bacteria</taxon>
        <taxon>Bacillati</taxon>
        <taxon>Mycoplasmatota</taxon>
        <taxon>Mollicutes</taxon>
        <taxon>Entomoplasmatales</taxon>
        <taxon>Entomoplasmataceae</taxon>
        <taxon>Entomoplasma</taxon>
    </lineage>
</organism>
<keyword evidence="1 5" id="KW-0489">Methyltransferase</keyword>
<evidence type="ECO:0000313" key="6">
    <source>
        <dbReference type="EMBL" id="PPE04419.1"/>
    </source>
</evidence>
<reference evidence="6 7" key="1">
    <citation type="submission" date="2017-11" db="EMBL/GenBank/DDBJ databases">
        <title>Genome sequence of Entomoplasma ellychniae ELCN-1 (ATCC 43707).</title>
        <authorList>
            <person name="Lo W.-S."/>
            <person name="Gasparich G.E."/>
            <person name="Kuo C.-H."/>
        </authorList>
    </citation>
    <scope>NUCLEOTIDE SEQUENCE [LARGE SCALE GENOMIC DNA]</scope>
    <source>
        <strain evidence="6 7">ELCN-1</strain>
    </source>
</reference>
<comment type="similarity">
    <text evidence="4 5">Belongs to the RNA methyltransferase RlmH family.</text>
</comment>
<evidence type="ECO:0000313" key="7">
    <source>
        <dbReference type="Proteomes" id="UP000239010"/>
    </source>
</evidence>
<keyword evidence="3 5" id="KW-0949">S-adenosyl-L-methionine</keyword>
<evidence type="ECO:0000256" key="3">
    <source>
        <dbReference type="ARBA" id="ARBA00022691"/>
    </source>
</evidence>
<dbReference type="PIRSF" id="PIRSF004505">
    <property type="entry name" value="MT_bac"/>
    <property type="match status" value="1"/>
</dbReference>
<dbReference type="EC" id="2.1.1.177" evidence="5"/>
<dbReference type="AlphaFoldDB" id="A0A8E2QY51"/>
<dbReference type="GO" id="GO:0070038">
    <property type="term" value="F:rRNA (pseudouridine-N3-)-methyltransferase activity"/>
    <property type="evidence" value="ECO:0007669"/>
    <property type="project" value="UniProtKB-UniRule"/>
</dbReference>
<dbReference type="CDD" id="cd18081">
    <property type="entry name" value="RlmH-like"/>
    <property type="match status" value="1"/>
</dbReference>
<dbReference type="SUPFAM" id="SSF75217">
    <property type="entry name" value="alpha/beta knot"/>
    <property type="match status" value="1"/>
</dbReference>
<dbReference type="InterPro" id="IPR029026">
    <property type="entry name" value="tRNA_m1G_MTases_N"/>
</dbReference>
<feature type="binding site" evidence="5">
    <location>
        <position position="72"/>
    </location>
    <ligand>
        <name>S-adenosyl-L-methionine</name>
        <dbReference type="ChEBI" id="CHEBI:59789"/>
    </ligand>
</feature>
<dbReference type="PANTHER" id="PTHR33603">
    <property type="entry name" value="METHYLTRANSFERASE"/>
    <property type="match status" value="1"/>
</dbReference>
<evidence type="ECO:0000256" key="1">
    <source>
        <dbReference type="ARBA" id="ARBA00022603"/>
    </source>
</evidence>
<feature type="binding site" evidence="5">
    <location>
        <position position="104"/>
    </location>
    <ligand>
        <name>S-adenosyl-L-methionine</name>
        <dbReference type="ChEBI" id="CHEBI:59789"/>
    </ligand>
</feature>
<protein>
    <recommendedName>
        <fullName evidence="5">Ribosomal RNA large subunit methyltransferase H</fullName>
        <ecNumber evidence="5">2.1.1.177</ecNumber>
    </recommendedName>
    <alternativeName>
        <fullName evidence="5">23S rRNA (pseudouridine1915-N3)-methyltransferase</fullName>
    </alternativeName>
    <alternativeName>
        <fullName evidence="5">23S rRNA m3Psi1915 methyltransferase</fullName>
    </alternativeName>
    <alternativeName>
        <fullName evidence="5">rRNA (pseudouridine-N3-)-methyltransferase RlmH</fullName>
    </alternativeName>
</protein>
<comment type="subcellular location">
    <subcellularLocation>
        <location evidence="5">Cytoplasm</location>
    </subcellularLocation>
</comment>
<dbReference type="InterPro" id="IPR003742">
    <property type="entry name" value="RlmH-like"/>
</dbReference>
<comment type="caution">
    <text evidence="6">The sequence shown here is derived from an EMBL/GenBank/DDBJ whole genome shotgun (WGS) entry which is preliminary data.</text>
</comment>
<dbReference type="GO" id="GO:0005737">
    <property type="term" value="C:cytoplasm"/>
    <property type="evidence" value="ECO:0007669"/>
    <property type="project" value="UniProtKB-SubCell"/>
</dbReference>
<comment type="catalytic activity">
    <reaction evidence="5">
        <text>pseudouridine(1915) in 23S rRNA + S-adenosyl-L-methionine = N(3)-methylpseudouridine(1915) in 23S rRNA + S-adenosyl-L-homocysteine + H(+)</text>
        <dbReference type="Rhea" id="RHEA:42752"/>
        <dbReference type="Rhea" id="RHEA-COMP:10221"/>
        <dbReference type="Rhea" id="RHEA-COMP:10222"/>
        <dbReference type="ChEBI" id="CHEBI:15378"/>
        <dbReference type="ChEBI" id="CHEBI:57856"/>
        <dbReference type="ChEBI" id="CHEBI:59789"/>
        <dbReference type="ChEBI" id="CHEBI:65314"/>
        <dbReference type="ChEBI" id="CHEBI:74486"/>
        <dbReference type="EC" id="2.1.1.177"/>
    </reaction>
</comment>
<feature type="binding site" evidence="5">
    <location>
        <begin position="123"/>
        <end position="128"/>
    </location>
    <ligand>
        <name>S-adenosyl-L-methionine</name>
        <dbReference type="ChEBI" id="CHEBI:59789"/>
    </ligand>
</feature>